<dbReference type="PANTHER" id="PTHR42812:SF12">
    <property type="entry name" value="BETA-XYLOSIDASE-RELATED"/>
    <property type="match status" value="1"/>
</dbReference>
<gene>
    <name evidence="5" type="ORF">Bccel_3114</name>
</gene>
<dbReference type="SMART" id="SM00606">
    <property type="entry name" value="CBD_IV"/>
    <property type="match status" value="1"/>
</dbReference>
<dbReference type="Pfam" id="PF00404">
    <property type="entry name" value="Dockerin_1"/>
    <property type="match status" value="1"/>
</dbReference>
<proteinExistence type="predicted"/>
<keyword evidence="1" id="KW-0732">Signal</keyword>
<dbReference type="PROSITE" id="PS51766">
    <property type="entry name" value="DOCKERIN"/>
    <property type="match status" value="1"/>
</dbReference>
<dbReference type="PROSITE" id="PS00018">
    <property type="entry name" value="EF_HAND_1"/>
    <property type="match status" value="2"/>
</dbReference>
<dbReference type="InterPro" id="IPR016134">
    <property type="entry name" value="Dockerin_dom"/>
</dbReference>
<evidence type="ECO:0000259" key="4">
    <source>
        <dbReference type="PROSITE" id="PS51766"/>
    </source>
</evidence>
<evidence type="ECO:0000259" key="3">
    <source>
        <dbReference type="PROSITE" id="PS51175"/>
    </source>
</evidence>
<evidence type="ECO:0000313" key="6">
    <source>
        <dbReference type="Proteomes" id="UP000036923"/>
    </source>
</evidence>
<dbReference type="GO" id="GO:0004553">
    <property type="term" value="F:hydrolase activity, hydrolyzing O-glycosyl compounds"/>
    <property type="evidence" value="ECO:0007669"/>
    <property type="project" value="InterPro"/>
</dbReference>
<comment type="caution">
    <text evidence="5">The sequence shown here is derived from an EMBL/GenBank/DDBJ whole genome shotgun (WGS) entry which is preliminary data.</text>
</comment>
<feature type="domain" description="CBM6" evidence="3">
    <location>
        <begin position="205"/>
        <end position="328"/>
    </location>
</feature>
<evidence type="ECO:0000256" key="1">
    <source>
        <dbReference type="ARBA" id="ARBA00022729"/>
    </source>
</evidence>
<dbReference type="GO" id="GO:0030246">
    <property type="term" value="F:carbohydrate binding"/>
    <property type="evidence" value="ECO:0007669"/>
    <property type="project" value="InterPro"/>
</dbReference>
<dbReference type="InterPro" id="IPR005084">
    <property type="entry name" value="CBM6"/>
</dbReference>
<accession>A0A0L6JPY5</accession>
<dbReference type="InterPro" id="IPR008979">
    <property type="entry name" value="Galactose-bd-like_sf"/>
</dbReference>
<dbReference type="Pfam" id="PF17851">
    <property type="entry name" value="GH43_C2"/>
    <property type="match status" value="1"/>
</dbReference>
<dbReference type="SUPFAM" id="SSF49899">
    <property type="entry name" value="Concanavalin A-like lectins/glucanases"/>
    <property type="match status" value="1"/>
</dbReference>
<name>A0A0L6JPY5_9FIRM</name>
<dbReference type="Gene3D" id="1.10.1330.10">
    <property type="entry name" value="Dockerin domain"/>
    <property type="match status" value="1"/>
</dbReference>
<feature type="domain" description="Dockerin" evidence="4">
    <location>
        <begin position="344"/>
        <end position="406"/>
    </location>
</feature>
<evidence type="ECO:0000313" key="5">
    <source>
        <dbReference type="EMBL" id="KNY27843.1"/>
    </source>
</evidence>
<dbReference type="InterPro" id="IPR018247">
    <property type="entry name" value="EF_Hand_1_Ca_BS"/>
</dbReference>
<dbReference type="AlphaFoldDB" id="A0A0L6JPY5"/>
<sequence length="406" mass="44207">MWNHNPDNTKWSLTGSALRLKATTGKDFWNARNSLTQKGQGLISTGTIKIDCSQMQPGDIAGLGMLGDPRGYIALTKDPKRIIMSEEESVKATVNNITSDILYFRVEMNFGNKQAKFFWKDDTRNWQQLGTTITMGFDWQYGTFQGEQYAILNFNPSGSSGYVDVDWFRLNDESGPDGNQTPTPSATPTMTPTPTPTPGQISAYTQIEAESYNDQLGIQTEACSEGGEDVGYIENGDYVAYKNVNFGIGAANFQARVASGASGGNIELRLNSINGTLVGTCPVTASGDWQTWTTVMCNVSGVSGTHDLYLKFSGDSGYLFNLNWWKFNTASLPTSTSTPTSISTSTNRIDINNDGVINMADVILLANVFNSVHGDSKYVEAYDINKDGAINMSDVILIAAKFNAIV</sequence>
<dbReference type="SUPFAM" id="SSF63446">
    <property type="entry name" value="Type I dockerin domain"/>
    <property type="match status" value="1"/>
</dbReference>
<dbReference type="RefSeq" id="WP_242857017.1">
    <property type="nucleotide sequence ID" value="NZ_LGTC01000001.1"/>
</dbReference>
<dbReference type="InterPro" id="IPR002105">
    <property type="entry name" value="Dockerin_1_rpt"/>
</dbReference>
<dbReference type="GO" id="GO:0000272">
    <property type="term" value="P:polysaccharide catabolic process"/>
    <property type="evidence" value="ECO:0007669"/>
    <property type="project" value="InterPro"/>
</dbReference>
<dbReference type="InterPro" id="IPR006584">
    <property type="entry name" value="Cellulose-bd_IV"/>
</dbReference>
<reference evidence="6" key="1">
    <citation type="submission" date="2015-07" db="EMBL/GenBank/DDBJ databases">
        <title>Near-Complete Genome Sequence of the Cellulolytic Bacterium Bacteroides (Pseudobacteroides) cellulosolvens ATCC 35603.</title>
        <authorList>
            <person name="Dassa B."/>
            <person name="Utturkar S.M."/>
            <person name="Klingeman D.M."/>
            <person name="Hurt R.A."/>
            <person name="Keller M."/>
            <person name="Xu J."/>
            <person name="Reddy Y.H.K."/>
            <person name="Borovok I."/>
            <person name="Grinberg I.R."/>
            <person name="Lamed R."/>
            <person name="Zhivin O."/>
            <person name="Bayer E.A."/>
            <person name="Brown S.D."/>
        </authorList>
    </citation>
    <scope>NUCLEOTIDE SEQUENCE [LARGE SCALE GENOMIC DNA]</scope>
    <source>
        <strain evidence="6">DSM 2933</strain>
    </source>
</reference>
<dbReference type="InterPro" id="IPR051795">
    <property type="entry name" value="Glycosyl_Hydrlase_43"/>
</dbReference>
<dbReference type="PROSITE" id="PS51175">
    <property type="entry name" value="CBM6"/>
    <property type="match status" value="1"/>
</dbReference>
<dbReference type="Gene3D" id="2.60.120.260">
    <property type="entry name" value="Galactose-binding domain-like"/>
    <property type="match status" value="1"/>
</dbReference>
<feature type="region of interest" description="Disordered" evidence="2">
    <location>
        <begin position="172"/>
        <end position="195"/>
    </location>
</feature>
<organism evidence="5 6">
    <name type="scientific">Pseudobacteroides cellulosolvens ATCC 35603 = DSM 2933</name>
    <dbReference type="NCBI Taxonomy" id="398512"/>
    <lineage>
        <taxon>Bacteria</taxon>
        <taxon>Bacillati</taxon>
        <taxon>Bacillota</taxon>
        <taxon>Clostridia</taxon>
        <taxon>Eubacteriales</taxon>
        <taxon>Oscillospiraceae</taxon>
        <taxon>Pseudobacteroides</taxon>
    </lineage>
</organism>
<dbReference type="CDD" id="cd04084">
    <property type="entry name" value="CBM6_xylanase-like"/>
    <property type="match status" value="1"/>
</dbReference>
<dbReference type="STRING" id="398512.Bccel_3114"/>
<protein>
    <submittedName>
        <fullName evidence="5">Carbohydrate binding family 6</fullName>
    </submittedName>
</protein>
<dbReference type="PATRIC" id="fig|398512.5.peg.3263"/>
<keyword evidence="6" id="KW-1185">Reference proteome</keyword>
<dbReference type="InterPro" id="IPR013320">
    <property type="entry name" value="ConA-like_dom_sf"/>
</dbReference>
<dbReference type="Proteomes" id="UP000036923">
    <property type="component" value="Unassembled WGS sequence"/>
</dbReference>
<dbReference type="InterPro" id="IPR041542">
    <property type="entry name" value="GH43_C2"/>
</dbReference>
<dbReference type="Pfam" id="PF03422">
    <property type="entry name" value="CBM_6"/>
    <property type="match status" value="1"/>
</dbReference>
<dbReference type="eggNOG" id="COG3507">
    <property type="taxonomic scope" value="Bacteria"/>
</dbReference>
<dbReference type="SUPFAM" id="SSF49785">
    <property type="entry name" value="Galactose-binding domain-like"/>
    <property type="match status" value="1"/>
</dbReference>
<dbReference type="EMBL" id="LGTC01000001">
    <property type="protein sequence ID" value="KNY27843.1"/>
    <property type="molecule type" value="Genomic_DNA"/>
</dbReference>
<evidence type="ECO:0000256" key="2">
    <source>
        <dbReference type="SAM" id="MobiDB-lite"/>
    </source>
</evidence>
<dbReference type="CDD" id="cd14254">
    <property type="entry name" value="Dockerin_II"/>
    <property type="match status" value="1"/>
</dbReference>
<feature type="compositionally biased region" description="Low complexity" evidence="2">
    <location>
        <begin position="181"/>
        <end position="190"/>
    </location>
</feature>
<dbReference type="Gene3D" id="2.60.120.200">
    <property type="match status" value="1"/>
</dbReference>
<dbReference type="PANTHER" id="PTHR42812">
    <property type="entry name" value="BETA-XYLOSIDASE"/>
    <property type="match status" value="1"/>
</dbReference>
<dbReference type="InterPro" id="IPR036439">
    <property type="entry name" value="Dockerin_dom_sf"/>
</dbReference>